<dbReference type="RefSeq" id="WP_213101912.1">
    <property type="nucleotide sequence ID" value="NZ_JAGYPM010000002.1"/>
</dbReference>
<sequence length="109" mass="12422">MPVILENSHEFSNVTFVFDNKKKFLSTLELYLTENKEGFFNITQYMDGEEKVNLDTDFQFETVEEFKNNQPEITLFAFDIDFLASCLGISVGLATIIASTCAVACYFTD</sequence>
<name>A0ABS5NRM6_9BACI</name>
<comment type="caution">
    <text evidence="2">The sequence shown here is derived from an EMBL/GenBank/DDBJ whole genome shotgun (WGS) entry which is preliminary data.</text>
</comment>
<accession>A0ABS5NRM6</accession>
<keyword evidence="1" id="KW-0812">Transmembrane</keyword>
<protein>
    <submittedName>
        <fullName evidence="2">Uncharacterized protein</fullName>
    </submittedName>
</protein>
<reference evidence="2 3" key="1">
    <citation type="submission" date="2021-05" db="EMBL/GenBank/DDBJ databases">
        <title>Novel Bacillus species.</title>
        <authorList>
            <person name="Liu G."/>
        </authorList>
    </citation>
    <scope>NUCLEOTIDE SEQUENCE [LARGE SCALE GENOMIC DNA]</scope>
    <source>
        <strain evidence="2 3">FJAT-49705</strain>
    </source>
</reference>
<dbReference type="Proteomes" id="UP000681027">
    <property type="component" value="Unassembled WGS sequence"/>
</dbReference>
<evidence type="ECO:0000313" key="3">
    <source>
        <dbReference type="Proteomes" id="UP000681027"/>
    </source>
</evidence>
<evidence type="ECO:0000256" key="1">
    <source>
        <dbReference type="SAM" id="Phobius"/>
    </source>
</evidence>
<proteinExistence type="predicted"/>
<keyword evidence="1" id="KW-0472">Membrane</keyword>
<keyword evidence="1" id="KW-1133">Transmembrane helix</keyword>
<feature type="transmembrane region" description="Helical" evidence="1">
    <location>
        <begin position="82"/>
        <end position="107"/>
    </location>
</feature>
<gene>
    <name evidence="2" type="ORF">KHA94_09705</name>
</gene>
<dbReference type="EMBL" id="JAGYPM010000002">
    <property type="protein sequence ID" value="MBS4190464.1"/>
    <property type="molecule type" value="Genomic_DNA"/>
</dbReference>
<keyword evidence="3" id="KW-1185">Reference proteome</keyword>
<evidence type="ECO:0000313" key="2">
    <source>
        <dbReference type="EMBL" id="MBS4190464.1"/>
    </source>
</evidence>
<organism evidence="2 3">
    <name type="scientific">Cytobacillus citreus</name>
    <dbReference type="NCBI Taxonomy" id="2833586"/>
    <lineage>
        <taxon>Bacteria</taxon>
        <taxon>Bacillati</taxon>
        <taxon>Bacillota</taxon>
        <taxon>Bacilli</taxon>
        <taxon>Bacillales</taxon>
        <taxon>Bacillaceae</taxon>
        <taxon>Cytobacillus</taxon>
    </lineage>
</organism>